<evidence type="ECO:0000256" key="1">
    <source>
        <dbReference type="SAM" id="MobiDB-lite"/>
    </source>
</evidence>
<organism evidence="4">
    <name type="scientific">Hymenolepis diminuta</name>
    <name type="common">Rat tapeworm</name>
    <dbReference type="NCBI Taxonomy" id="6216"/>
    <lineage>
        <taxon>Eukaryota</taxon>
        <taxon>Metazoa</taxon>
        <taxon>Spiralia</taxon>
        <taxon>Lophotrochozoa</taxon>
        <taxon>Platyhelminthes</taxon>
        <taxon>Cestoda</taxon>
        <taxon>Eucestoda</taxon>
        <taxon>Cyclophyllidea</taxon>
        <taxon>Hymenolepididae</taxon>
        <taxon>Hymenolepis</taxon>
    </lineage>
</organism>
<protein>
    <submittedName>
        <fullName evidence="2 4">Uncharacterized protein</fullName>
    </submittedName>
</protein>
<dbReference type="WBParaSite" id="HDID_0000407201-mRNA-1">
    <property type="protein sequence ID" value="HDID_0000407201-mRNA-1"/>
    <property type="gene ID" value="HDID_0000407201"/>
</dbReference>
<accession>A0A0R3SGN4</accession>
<reference evidence="4" key="1">
    <citation type="submission" date="2017-02" db="UniProtKB">
        <authorList>
            <consortium name="WormBaseParasite"/>
        </authorList>
    </citation>
    <scope>IDENTIFICATION</scope>
</reference>
<feature type="region of interest" description="Disordered" evidence="1">
    <location>
        <begin position="1"/>
        <end position="27"/>
    </location>
</feature>
<evidence type="ECO:0000313" key="4">
    <source>
        <dbReference type="WBParaSite" id="HDID_0000407201-mRNA-1"/>
    </source>
</evidence>
<gene>
    <name evidence="2" type="ORF">HDID_LOCUS4070</name>
</gene>
<dbReference type="Proteomes" id="UP000274504">
    <property type="component" value="Unassembled WGS sequence"/>
</dbReference>
<name>A0A0R3SGN4_HYMDI</name>
<evidence type="ECO:0000313" key="2">
    <source>
        <dbReference type="EMBL" id="VDL43331.1"/>
    </source>
</evidence>
<proteinExistence type="predicted"/>
<evidence type="ECO:0000313" key="3">
    <source>
        <dbReference type="Proteomes" id="UP000274504"/>
    </source>
</evidence>
<dbReference type="AlphaFoldDB" id="A0A0R3SGN4"/>
<dbReference type="EMBL" id="UYSG01001420">
    <property type="protein sequence ID" value="VDL43331.1"/>
    <property type="molecule type" value="Genomic_DNA"/>
</dbReference>
<reference evidence="2 3" key="2">
    <citation type="submission" date="2018-11" db="EMBL/GenBank/DDBJ databases">
        <authorList>
            <consortium name="Pathogen Informatics"/>
        </authorList>
    </citation>
    <scope>NUCLEOTIDE SEQUENCE [LARGE SCALE GENOMIC DNA]</scope>
</reference>
<sequence length="85" mass="9783">MYSEHIQSIADEDIPRSRGPGLNTTPLETEMYYRNPQTTMGYGTPLVQPTGSSTAELRGRIRRLICRTRKNPHHFRYLPSSYAEI</sequence>
<dbReference type="OrthoDB" id="6257300at2759"/>